<accession>A0A4Y2L763</accession>
<evidence type="ECO:0000313" key="2">
    <source>
        <dbReference type="Proteomes" id="UP000499080"/>
    </source>
</evidence>
<dbReference type="AlphaFoldDB" id="A0A4Y2L763"/>
<gene>
    <name evidence="1" type="ORF">AVEN_33502_1</name>
</gene>
<dbReference type="InterPro" id="IPR052709">
    <property type="entry name" value="Transposase-MT_Hybrid"/>
</dbReference>
<name>A0A4Y2L763_ARAVE</name>
<dbReference type="Proteomes" id="UP000499080">
    <property type="component" value="Unassembled WGS sequence"/>
</dbReference>
<keyword evidence="2" id="KW-1185">Reference proteome</keyword>
<evidence type="ECO:0008006" key="3">
    <source>
        <dbReference type="Google" id="ProtNLM"/>
    </source>
</evidence>
<dbReference type="InterPro" id="IPR036397">
    <property type="entry name" value="RNaseH_sf"/>
</dbReference>
<reference evidence="1 2" key="1">
    <citation type="journal article" date="2019" name="Sci. Rep.">
        <title>Orb-weaving spider Araneus ventricosus genome elucidates the spidroin gene catalogue.</title>
        <authorList>
            <person name="Kono N."/>
            <person name="Nakamura H."/>
            <person name="Ohtoshi R."/>
            <person name="Moran D.A.P."/>
            <person name="Shinohara A."/>
            <person name="Yoshida Y."/>
            <person name="Fujiwara M."/>
            <person name="Mori M."/>
            <person name="Tomita M."/>
            <person name="Arakawa K."/>
        </authorList>
    </citation>
    <scope>NUCLEOTIDE SEQUENCE [LARGE SCALE GENOMIC DNA]</scope>
</reference>
<dbReference type="PANTHER" id="PTHR46060:SF1">
    <property type="entry name" value="MARINER MOS1 TRANSPOSASE-LIKE PROTEIN"/>
    <property type="match status" value="1"/>
</dbReference>
<dbReference type="PANTHER" id="PTHR46060">
    <property type="entry name" value="MARINER MOS1 TRANSPOSASE-LIKE PROTEIN"/>
    <property type="match status" value="1"/>
</dbReference>
<dbReference type="Gene3D" id="3.30.420.10">
    <property type="entry name" value="Ribonuclease H-like superfamily/Ribonuclease H"/>
    <property type="match status" value="1"/>
</dbReference>
<evidence type="ECO:0000313" key="1">
    <source>
        <dbReference type="EMBL" id="GBN09663.1"/>
    </source>
</evidence>
<dbReference type="GO" id="GO:0003676">
    <property type="term" value="F:nucleic acid binding"/>
    <property type="evidence" value="ECO:0007669"/>
    <property type="project" value="InterPro"/>
</dbReference>
<organism evidence="1 2">
    <name type="scientific">Araneus ventricosus</name>
    <name type="common">Orbweaver spider</name>
    <name type="synonym">Epeira ventricosa</name>
    <dbReference type="NCBI Taxonomy" id="182803"/>
    <lineage>
        <taxon>Eukaryota</taxon>
        <taxon>Metazoa</taxon>
        <taxon>Ecdysozoa</taxon>
        <taxon>Arthropoda</taxon>
        <taxon>Chelicerata</taxon>
        <taxon>Arachnida</taxon>
        <taxon>Araneae</taxon>
        <taxon>Araneomorphae</taxon>
        <taxon>Entelegynae</taxon>
        <taxon>Araneoidea</taxon>
        <taxon>Araneidae</taxon>
        <taxon>Araneus</taxon>
    </lineage>
</organism>
<dbReference type="OrthoDB" id="616263at2759"/>
<comment type="caution">
    <text evidence="1">The sequence shown here is derived from an EMBL/GenBank/DDBJ whole genome shotgun (WGS) entry which is preliminary data.</text>
</comment>
<proteinExistence type="predicted"/>
<protein>
    <recommendedName>
        <fullName evidence="3">Mariner Mos1 transposase</fullName>
    </recommendedName>
</protein>
<dbReference type="EMBL" id="BGPR01005382">
    <property type="protein sequence ID" value="GBN09663.1"/>
    <property type="molecule type" value="Genomic_DNA"/>
</dbReference>
<sequence>MGLAVNADRYSKSLRKVKTAIKNHRRSLLSKGAILLQDNAHPHVAKHCTDLLKRCRWEVLDHPPYSPDLAPCNFHVLEPLRNALKGCRFSDDNEVRASVEEWFRMKPKTFFQSRYS</sequence>